<evidence type="ECO:0000256" key="2">
    <source>
        <dbReference type="ARBA" id="ARBA00023002"/>
    </source>
</evidence>
<reference evidence="3 4" key="1">
    <citation type="journal article" date="2013" name="Proc. Natl. Acad. Sci. U.S.A.">
        <title>Fine-scale variation in meiotic recombination in Mimulus inferred from population shotgun sequencing.</title>
        <authorList>
            <person name="Hellsten U."/>
            <person name="Wright K.M."/>
            <person name="Jenkins J."/>
            <person name="Shu S."/>
            <person name="Yuan Y."/>
            <person name="Wessler S.R."/>
            <person name="Schmutz J."/>
            <person name="Willis J.H."/>
            <person name="Rokhsar D.S."/>
        </authorList>
    </citation>
    <scope>NUCLEOTIDE SEQUENCE [LARGE SCALE GENOMIC DNA]</scope>
    <source>
        <strain evidence="4">cv. DUN x IM62</strain>
    </source>
</reference>
<sequence>MANTSLLSAVAKRLEGKVALITGGAGRLGSATAKLFHEHGAKILIADVQDDLGRRICKTLSPQTASYIHCDITNESHVENAVEEAISKHGKLDIMFNNAGVMGPTNTDMLVETKSDFERVLN</sequence>
<dbReference type="Pfam" id="PF00106">
    <property type="entry name" value="adh_short"/>
    <property type="match status" value="1"/>
</dbReference>
<dbReference type="GO" id="GO:0016491">
    <property type="term" value="F:oxidoreductase activity"/>
    <property type="evidence" value="ECO:0007669"/>
    <property type="project" value="UniProtKB-KW"/>
</dbReference>
<feature type="non-terminal residue" evidence="3">
    <location>
        <position position="122"/>
    </location>
</feature>
<keyword evidence="4" id="KW-1185">Reference proteome</keyword>
<dbReference type="Gene3D" id="3.40.50.720">
    <property type="entry name" value="NAD(P)-binding Rossmann-like Domain"/>
    <property type="match status" value="1"/>
</dbReference>
<dbReference type="PANTHER" id="PTHR43180">
    <property type="entry name" value="3-OXOACYL-(ACYL-CARRIER-PROTEIN) REDUCTASE (AFU_ORTHOLOGUE AFUA_6G11210)"/>
    <property type="match status" value="1"/>
</dbReference>
<comment type="similarity">
    <text evidence="1">Belongs to the short-chain dehydrogenases/reductases (SDR) family.</text>
</comment>
<evidence type="ECO:0000313" key="3">
    <source>
        <dbReference type="EMBL" id="EYU28530.1"/>
    </source>
</evidence>
<protein>
    <submittedName>
        <fullName evidence="3">Uncharacterized protein</fullName>
    </submittedName>
</protein>
<dbReference type="eggNOG" id="KOG0725">
    <property type="taxonomic scope" value="Eukaryota"/>
</dbReference>
<dbReference type="PRINTS" id="PR00081">
    <property type="entry name" value="GDHRDH"/>
</dbReference>
<accession>A0A022QPX7</accession>
<dbReference type="InterPro" id="IPR036291">
    <property type="entry name" value="NAD(P)-bd_dom_sf"/>
</dbReference>
<dbReference type="Proteomes" id="UP000030748">
    <property type="component" value="Unassembled WGS sequence"/>
</dbReference>
<dbReference type="InterPro" id="IPR002347">
    <property type="entry name" value="SDR_fam"/>
</dbReference>
<proteinExistence type="inferred from homology"/>
<dbReference type="SUPFAM" id="SSF51735">
    <property type="entry name" value="NAD(P)-binding Rossmann-fold domains"/>
    <property type="match status" value="1"/>
</dbReference>
<dbReference type="STRING" id="4155.A0A022QPX7"/>
<dbReference type="AlphaFoldDB" id="A0A022QPX7"/>
<gene>
    <name evidence="3" type="ORF">MIMGU_mgv1a021966mg</name>
</gene>
<evidence type="ECO:0000313" key="4">
    <source>
        <dbReference type="Proteomes" id="UP000030748"/>
    </source>
</evidence>
<evidence type="ECO:0000256" key="1">
    <source>
        <dbReference type="ARBA" id="ARBA00006484"/>
    </source>
</evidence>
<dbReference type="PANTHER" id="PTHR43180:SF30">
    <property type="entry name" value="MOMILACTONE A SYNTHASE"/>
    <property type="match status" value="1"/>
</dbReference>
<dbReference type="EMBL" id="KI631382">
    <property type="protein sequence ID" value="EYU28530.1"/>
    <property type="molecule type" value="Genomic_DNA"/>
</dbReference>
<keyword evidence="2" id="KW-0560">Oxidoreductase</keyword>
<organism evidence="3 4">
    <name type="scientific">Erythranthe guttata</name>
    <name type="common">Yellow monkey flower</name>
    <name type="synonym">Mimulus guttatus</name>
    <dbReference type="NCBI Taxonomy" id="4155"/>
    <lineage>
        <taxon>Eukaryota</taxon>
        <taxon>Viridiplantae</taxon>
        <taxon>Streptophyta</taxon>
        <taxon>Embryophyta</taxon>
        <taxon>Tracheophyta</taxon>
        <taxon>Spermatophyta</taxon>
        <taxon>Magnoliopsida</taxon>
        <taxon>eudicotyledons</taxon>
        <taxon>Gunneridae</taxon>
        <taxon>Pentapetalae</taxon>
        <taxon>asterids</taxon>
        <taxon>lamiids</taxon>
        <taxon>Lamiales</taxon>
        <taxon>Phrymaceae</taxon>
        <taxon>Erythranthe</taxon>
    </lineage>
</organism>
<name>A0A022QPX7_ERYGU</name>